<dbReference type="Proteomes" id="UP001419268">
    <property type="component" value="Unassembled WGS sequence"/>
</dbReference>
<keyword evidence="2" id="KW-1185">Reference proteome</keyword>
<gene>
    <name evidence="1" type="ORF">Scep_023872</name>
</gene>
<sequence length="80" mass="9101">MLDQHDVSLAIDALRLLIFKDETYSDYLHGIEESPMFFHYACFRDIFGVVILVEGITYVLDVPASLFVEGITVVQDSIFV</sequence>
<organism evidence="1 2">
    <name type="scientific">Stephania cephalantha</name>
    <dbReference type="NCBI Taxonomy" id="152367"/>
    <lineage>
        <taxon>Eukaryota</taxon>
        <taxon>Viridiplantae</taxon>
        <taxon>Streptophyta</taxon>
        <taxon>Embryophyta</taxon>
        <taxon>Tracheophyta</taxon>
        <taxon>Spermatophyta</taxon>
        <taxon>Magnoliopsida</taxon>
        <taxon>Ranunculales</taxon>
        <taxon>Menispermaceae</taxon>
        <taxon>Menispermoideae</taxon>
        <taxon>Cissampelideae</taxon>
        <taxon>Stephania</taxon>
    </lineage>
</organism>
<reference evidence="1 2" key="1">
    <citation type="submission" date="2024-01" db="EMBL/GenBank/DDBJ databases">
        <title>Genome assemblies of Stephania.</title>
        <authorList>
            <person name="Yang L."/>
        </authorList>
    </citation>
    <scope>NUCLEOTIDE SEQUENCE [LARGE SCALE GENOMIC DNA]</scope>
    <source>
        <strain evidence="1">JXDWG</strain>
        <tissue evidence="1">Leaf</tissue>
    </source>
</reference>
<proteinExistence type="predicted"/>
<evidence type="ECO:0000313" key="2">
    <source>
        <dbReference type="Proteomes" id="UP001419268"/>
    </source>
</evidence>
<comment type="caution">
    <text evidence="1">The sequence shown here is derived from an EMBL/GenBank/DDBJ whole genome shotgun (WGS) entry which is preliminary data.</text>
</comment>
<accession>A0AAP0F0Y0</accession>
<protein>
    <submittedName>
        <fullName evidence="1">Uncharacterized protein</fullName>
    </submittedName>
</protein>
<name>A0AAP0F0Y0_9MAGN</name>
<dbReference type="EMBL" id="JBBNAG010000010">
    <property type="protein sequence ID" value="KAK9100442.1"/>
    <property type="molecule type" value="Genomic_DNA"/>
</dbReference>
<evidence type="ECO:0000313" key="1">
    <source>
        <dbReference type="EMBL" id="KAK9100442.1"/>
    </source>
</evidence>
<dbReference type="AlphaFoldDB" id="A0AAP0F0Y0"/>